<dbReference type="Proteomes" id="UP000501063">
    <property type="component" value="Plasmid pPniHBP1_1"/>
</dbReference>
<geneLocation type="plasmid" evidence="2">
    <name>ppnihbp1_1</name>
</geneLocation>
<dbReference type="KEGG" id="pnt:G5B91_35275"/>
<dbReference type="RefSeq" id="WP_024764845.1">
    <property type="nucleotide sequence ID" value="NZ_CP049142.1"/>
</dbReference>
<reference evidence="1 2" key="1">
    <citation type="submission" date="2020-02" db="EMBL/GenBank/DDBJ databases">
        <title>Integrative conjugative elements (ICEs) and plasmids drive adaptation of Pseudomonas nitroreducens strain HBP1 to wastewater environment.</title>
        <authorList>
            <person name="Sentchilo V."/>
            <person name="Carraro N."/>
            <person name="Bertelli C."/>
            <person name="van der Meer J.R."/>
        </authorList>
    </citation>
    <scope>NUCLEOTIDE SEQUENCE [LARGE SCALE GENOMIC DNA]</scope>
    <source>
        <strain evidence="1 2">HBP1</strain>
        <plasmid evidence="2">ppnihbp1_1</plasmid>
    </source>
</reference>
<proteinExistence type="predicted"/>
<protein>
    <submittedName>
        <fullName evidence="1">Uncharacterized protein</fullName>
    </submittedName>
</protein>
<organism evidence="1 2">
    <name type="scientific">Pseudomonas nitroreducens</name>
    <dbReference type="NCBI Taxonomy" id="46680"/>
    <lineage>
        <taxon>Bacteria</taxon>
        <taxon>Pseudomonadati</taxon>
        <taxon>Pseudomonadota</taxon>
        <taxon>Gammaproteobacteria</taxon>
        <taxon>Pseudomonadales</taxon>
        <taxon>Pseudomonadaceae</taxon>
        <taxon>Pseudomonas</taxon>
    </lineage>
</organism>
<gene>
    <name evidence="1" type="ORF">G5B91_35275</name>
</gene>
<name>A0A6G6J797_PSENT</name>
<dbReference type="AlphaFoldDB" id="A0A6G6J797"/>
<dbReference type="EMBL" id="CP049142">
    <property type="protein sequence ID" value="QIE91228.1"/>
    <property type="molecule type" value="Genomic_DNA"/>
</dbReference>
<accession>A0A6G6J797</accession>
<keyword evidence="1" id="KW-0614">Plasmid</keyword>
<evidence type="ECO:0000313" key="1">
    <source>
        <dbReference type="EMBL" id="QIE91228.1"/>
    </source>
</evidence>
<sequence length="448" mass="48640">MANTPQASHEGSQKTVVPVKFSPTMNDVEIAIGDVVHYDHGPNVAEALARLAARVARFHKLDAPTLAKPQSVLGCEYRGAHFGAVYPDAQCHEGYLWDEDSCDEPGGPLLKGGDIPCPKCNAKEHAQYQRECGDEQPCDDADGNAVLARTLFEEMALIADDELCIKLLAAALTKAQAEAVGNDDLARIPELEAIAHAGRPQKLKVRLKHPESEPTGCSSLLNYNEPTRQLLIEAGIPLSRHTRNPIVSFGMIECRTTDGFIEYTWAKSQDILLDKTIPALDQSRNDAMQDAPKPEVVASLLLGGIDGSEYGDNDIQLDTKAVERLQAERVTTTDDVVVELVTADQYKVDTSALEIRATNIERLAMANKTLADSYQRERDAAVAAVASRRGELTQNWRIERTGARIVIQHQVNGAGYAASRTDASCIAESVLYMLAEDLLNAAATNGKA</sequence>
<evidence type="ECO:0000313" key="2">
    <source>
        <dbReference type="Proteomes" id="UP000501063"/>
    </source>
</evidence>